<organism evidence="1 2">
    <name type="scientific">Flavobacterium piscisymbiosum</name>
    <dbReference type="NCBI Taxonomy" id="2893753"/>
    <lineage>
        <taxon>Bacteria</taxon>
        <taxon>Pseudomonadati</taxon>
        <taxon>Bacteroidota</taxon>
        <taxon>Flavobacteriia</taxon>
        <taxon>Flavobacteriales</taxon>
        <taxon>Flavobacteriaceae</taxon>
        <taxon>Flavobacterium</taxon>
    </lineage>
</organism>
<accession>A0ABS8MM90</accession>
<evidence type="ECO:0008006" key="3">
    <source>
        <dbReference type="Google" id="ProtNLM"/>
    </source>
</evidence>
<protein>
    <recommendedName>
        <fullName evidence="3">Radical SAM protein</fullName>
    </recommendedName>
</protein>
<proteinExistence type="predicted"/>
<reference evidence="1" key="1">
    <citation type="submission" date="2021-11" db="EMBL/GenBank/DDBJ databases">
        <title>Description of novel Flavobacterium species.</title>
        <authorList>
            <person name="Saticioglu I.B."/>
            <person name="Ay H."/>
            <person name="Altun S."/>
            <person name="Duman M."/>
        </authorList>
    </citation>
    <scope>NUCLEOTIDE SEQUENCE</scope>
    <source>
        <strain evidence="1">F-30</strain>
    </source>
</reference>
<evidence type="ECO:0000313" key="1">
    <source>
        <dbReference type="EMBL" id="MCC9066614.1"/>
    </source>
</evidence>
<gene>
    <name evidence="1" type="ORF">LNP81_26790</name>
</gene>
<dbReference type="RefSeq" id="WP_230040693.1">
    <property type="nucleotide sequence ID" value="NZ_JAJJMM010000001.1"/>
</dbReference>
<evidence type="ECO:0000313" key="2">
    <source>
        <dbReference type="Proteomes" id="UP001430679"/>
    </source>
</evidence>
<comment type="caution">
    <text evidence="1">The sequence shown here is derived from an EMBL/GenBank/DDBJ whole genome shotgun (WGS) entry which is preliminary data.</text>
</comment>
<keyword evidence="2" id="KW-1185">Reference proteome</keyword>
<sequence length="66" mass="7555">MKTKLFVVTPPFTQLNTPYPATAYIKGFLNTKNIESVQADLDSMHILFKAKSYTFVTYKIHTNVIN</sequence>
<name>A0ABS8MM90_9FLAO</name>
<dbReference type="EMBL" id="JAJJMM010000001">
    <property type="protein sequence ID" value="MCC9066614.1"/>
    <property type="molecule type" value="Genomic_DNA"/>
</dbReference>
<dbReference type="Proteomes" id="UP001430679">
    <property type="component" value="Unassembled WGS sequence"/>
</dbReference>